<accession>A0A511MQM6</accession>
<organism evidence="1 2">
    <name type="scientific">Nocardia ninae NBRC 108245</name>
    <dbReference type="NCBI Taxonomy" id="1210091"/>
    <lineage>
        <taxon>Bacteria</taxon>
        <taxon>Bacillati</taxon>
        <taxon>Actinomycetota</taxon>
        <taxon>Actinomycetes</taxon>
        <taxon>Mycobacteriales</taxon>
        <taxon>Nocardiaceae</taxon>
        <taxon>Nocardia</taxon>
    </lineage>
</organism>
<dbReference type="OrthoDB" id="4556391at2"/>
<name>A0A511MQM6_9NOCA</name>
<protein>
    <submittedName>
        <fullName evidence="1">Uncharacterized protein</fullName>
    </submittedName>
</protein>
<proteinExistence type="predicted"/>
<dbReference type="AlphaFoldDB" id="A0A511MQM6"/>
<comment type="caution">
    <text evidence="1">The sequence shown here is derived from an EMBL/GenBank/DDBJ whole genome shotgun (WGS) entry which is preliminary data.</text>
</comment>
<dbReference type="EMBL" id="BJXA01000080">
    <property type="protein sequence ID" value="GEM42893.1"/>
    <property type="molecule type" value="Genomic_DNA"/>
</dbReference>
<evidence type="ECO:0000313" key="1">
    <source>
        <dbReference type="EMBL" id="GEM42893.1"/>
    </source>
</evidence>
<dbReference type="Proteomes" id="UP000321424">
    <property type="component" value="Unassembled WGS sequence"/>
</dbReference>
<gene>
    <name evidence="1" type="ORF">NN4_74120</name>
</gene>
<keyword evidence="2" id="KW-1185">Reference proteome</keyword>
<sequence length="72" mass="8352">MSDDSDIAQARVFLDLLAAHARTLVRAINAAERTFQTQRLRDLHAELHTVRHCIARIHYRYPHIAPPNRARI</sequence>
<evidence type="ECO:0000313" key="2">
    <source>
        <dbReference type="Proteomes" id="UP000321424"/>
    </source>
</evidence>
<dbReference type="RefSeq" id="WP_147140813.1">
    <property type="nucleotide sequence ID" value="NZ_BJXA01000080.1"/>
</dbReference>
<reference evidence="1 2" key="1">
    <citation type="submission" date="2019-07" db="EMBL/GenBank/DDBJ databases">
        <title>Whole genome shotgun sequence of Nocardia ninae NBRC 108245.</title>
        <authorList>
            <person name="Hosoyama A."/>
            <person name="Uohara A."/>
            <person name="Ohji S."/>
            <person name="Ichikawa N."/>
        </authorList>
    </citation>
    <scope>NUCLEOTIDE SEQUENCE [LARGE SCALE GENOMIC DNA]</scope>
    <source>
        <strain evidence="1 2">NBRC 108245</strain>
    </source>
</reference>